<feature type="domain" description="HTH marR-type" evidence="4">
    <location>
        <begin position="7"/>
        <end position="140"/>
    </location>
</feature>
<reference evidence="6" key="1">
    <citation type="submission" date="2016-10" db="EMBL/GenBank/DDBJ databases">
        <authorList>
            <person name="Varghese N."/>
            <person name="Submissions S."/>
        </authorList>
    </citation>
    <scope>NUCLEOTIDE SEQUENCE [LARGE SCALE GENOMIC DNA]</scope>
    <source>
        <strain evidence="6">CGMCC 1.6444</strain>
    </source>
</reference>
<dbReference type="PANTHER" id="PTHR42756">
    <property type="entry name" value="TRANSCRIPTIONAL REGULATOR, MARR"/>
    <property type="match status" value="1"/>
</dbReference>
<dbReference type="PROSITE" id="PS50995">
    <property type="entry name" value="HTH_MARR_2"/>
    <property type="match status" value="1"/>
</dbReference>
<keyword evidence="6" id="KW-1185">Reference proteome</keyword>
<evidence type="ECO:0000313" key="5">
    <source>
        <dbReference type="EMBL" id="SDO44143.1"/>
    </source>
</evidence>
<dbReference type="Gene3D" id="1.10.10.10">
    <property type="entry name" value="Winged helix-like DNA-binding domain superfamily/Winged helix DNA-binding domain"/>
    <property type="match status" value="1"/>
</dbReference>
<dbReference type="STRING" id="419597.SAMN04487957_106147"/>
<evidence type="ECO:0000256" key="2">
    <source>
        <dbReference type="ARBA" id="ARBA00023125"/>
    </source>
</evidence>
<keyword evidence="3" id="KW-0804">Transcription</keyword>
<accession>A0A1H0JKY6</accession>
<dbReference type="RefSeq" id="WP_089679173.1">
    <property type="nucleotide sequence ID" value="NZ_FNIV01000006.1"/>
</dbReference>
<evidence type="ECO:0000313" key="6">
    <source>
        <dbReference type="Proteomes" id="UP000199075"/>
    </source>
</evidence>
<name>A0A1H0JKY6_9GAMM</name>
<dbReference type="InterPro" id="IPR036388">
    <property type="entry name" value="WH-like_DNA-bd_sf"/>
</dbReference>
<dbReference type="InterPro" id="IPR036390">
    <property type="entry name" value="WH_DNA-bd_sf"/>
</dbReference>
<dbReference type="AlphaFoldDB" id="A0A1H0JKY6"/>
<sequence>MAKPFSGERLTFRLDILAQEAIRANDHIFQERVGLKVHEVRVLRIIGQNPGITFVELSWQARMERSLTSRIIQRLIKQELVRRENDPSDARRFRLFTTAEGDDRREVARRLSDDLEQVLLAPLEEAEAHQLDALLARLAEWIRSEEYERKLSGFESDSGSAQE</sequence>
<evidence type="ECO:0000256" key="3">
    <source>
        <dbReference type="ARBA" id="ARBA00023163"/>
    </source>
</evidence>
<dbReference type="PANTHER" id="PTHR42756:SF1">
    <property type="entry name" value="TRANSCRIPTIONAL REPRESSOR OF EMRAB OPERON"/>
    <property type="match status" value="1"/>
</dbReference>
<gene>
    <name evidence="5" type="ORF">SAMN04487957_106147</name>
</gene>
<keyword evidence="1" id="KW-0805">Transcription regulation</keyword>
<dbReference type="Pfam" id="PF01047">
    <property type="entry name" value="MarR"/>
    <property type="match status" value="1"/>
</dbReference>
<protein>
    <submittedName>
        <fullName evidence="5">DNA-binding transcriptional regulator, MarR family</fullName>
    </submittedName>
</protein>
<dbReference type="SMART" id="SM00347">
    <property type="entry name" value="HTH_MARR"/>
    <property type="match status" value="1"/>
</dbReference>
<keyword evidence="2 5" id="KW-0238">DNA-binding</keyword>
<dbReference type="OrthoDB" id="8906692at2"/>
<evidence type="ECO:0000256" key="1">
    <source>
        <dbReference type="ARBA" id="ARBA00023015"/>
    </source>
</evidence>
<dbReference type="SUPFAM" id="SSF46785">
    <property type="entry name" value="Winged helix' DNA-binding domain"/>
    <property type="match status" value="1"/>
</dbReference>
<organism evidence="5 6">
    <name type="scientific">Halomonas shengliensis</name>
    <dbReference type="NCBI Taxonomy" id="419597"/>
    <lineage>
        <taxon>Bacteria</taxon>
        <taxon>Pseudomonadati</taxon>
        <taxon>Pseudomonadota</taxon>
        <taxon>Gammaproteobacteria</taxon>
        <taxon>Oceanospirillales</taxon>
        <taxon>Halomonadaceae</taxon>
        <taxon>Halomonas</taxon>
    </lineage>
</organism>
<proteinExistence type="predicted"/>
<dbReference type="EMBL" id="FNIV01000006">
    <property type="protein sequence ID" value="SDO44143.1"/>
    <property type="molecule type" value="Genomic_DNA"/>
</dbReference>
<evidence type="ECO:0000259" key="4">
    <source>
        <dbReference type="PROSITE" id="PS50995"/>
    </source>
</evidence>
<dbReference type="InterPro" id="IPR000835">
    <property type="entry name" value="HTH_MarR-typ"/>
</dbReference>
<dbReference type="GO" id="GO:0003700">
    <property type="term" value="F:DNA-binding transcription factor activity"/>
    <property type="evidence" value="ECO:0007669"/>
    <property type="project" value="InterPro"/>
</dbReference>
<dbReference type="Proteomes" id="UP000199075">
    <property type="component" value="Unassembled WGS sequence"/>
</dbReference>
<dbReference type="GO" id="GO:0003677">
    <property type="term" value="F:DNA binding"/>
    <property type="evidence" value="ECO:0007669"/>
    <property type="project" value="UniProtKB-KW"/>
</dbReference>